<feature type="compositionally biased region" description="Polar residues" evidence="3">
    <location>
        <begin position="1916"/>
        <end position="1926"/>
    </location>
</feature>
<feature type="repeat" description="ANK" evidence="1">
    <location>
        <begin position="554"/>
        <end position="586"/>
    </location>
</feature>
<dbReference type="OrthoDB" id="1668162at2759"/>
<keyword evidence="1" id="KW-0040">ANK repeat</keyword>
<keyword evidence="6" id="KW-1185">Reference proteome</keyword>
<dbReference type="PANTHER" id="PTHR45725:SF1">
    <property type="entry name" value="DISHEVELLED ASSOCIATED ACTIVATOR OF MORPHOGENESIS, ISOFORM D"/>
    <property type="match status" value="1"/>
</dbReference>
<dbReference type="Pfam" id="PF02181">
    <property type="entry name" value="FH2"/>
    <property type="match status" value="1"/>
</dbReference>
<dbReference type="InterPro" id="IPR051425">
    <property type="entry name" value="Formin_Homology"/>
</dbReference>
<evidence type="ECO:0000256" key="3">
    <source>
        <dbReference type="SAM" id="MobiDB-lite"/>
    </source>
</evidence>
<evidence type="ECO:0000256" key="1">
    <source>
        <dbReference type="PROSITE-ProRule" id="PRU00023"/>
    </source>
</evidence>
<reference evidence="6" key="1">
    <citation type="journal article" date="2023" name="Commun. Biol.">
        <title>Genome analysis of Parmales, the sister group of diatoms, reveals the evolutionary specialization of diatoms from phago-mixotrophs to photoautotrophs.</title>
        <authorList>
            <person name="Ban H."/>
            <person name="Sato S."/>
            <person name="Yoshikawa S."/>
            <person name="Yamada K."/>
            <person name="Nakamura Y."/>
            <person name="Ichinomiya M."/>
            <person name="Sato N."/>
            <person name="Blanc-Mathieu R."/>
            <person name="Endo H."/>
            <person name="Kuwata A."/>
            <person name="Ogata H."/>
        </authorList>
    </citation>
    <scope>NUCLEOTIDE SEQUENCE [LARGE SCALE GENOMIC DNA]</scope>
    <source>
        <strain evidence="6">NIES 3700</strain>
    </source>
</reference>
<feature type="compositionally biased region" description="Acidic residues" evidence="3">
    <location>
        <begin position="1245"/>
        <end position="1258"/>
    </location>
</feature>
<dbReference type="GO" id="GO:0071203">
    <property type="term" value="C:WASH complex"/>
    <property type="evidence" value="ECO:0007669"/>
    <property type="project" value="InterPro"/>
</dbReference>
<dbReference type="SUPFAM" id="SSF48403">
    <property type="entry name" value="Ankyrin repeat"/>
    <property type="match status" value="1"/>
</dbReference>
<dbReference type="InterPro" id="IPR011993">
    <property type="entry name" value="PH-like_dom_sf"/>
</dbReference>
<evidence type="ECO:0000313" key="6">
    <source>
        <dbReference type="Proteomes" id="UP001165122"/>
    </source>
</evidence>
<dbReference type="Pfam" id="PF13637">
    <property type="entry name" value="Ank_4"/>
    <property type="match status" value="1"/>
</dbReference>
<dbReference type="Pfam" id="PF12796">
    <property type="entry name" value="Ank_2"/>
    <property type="match status" value="1"/>
</dbReference>
<sequence>MDEPIKLVRKMKKTDSKPARHKQGNAVMAMSQFADGGSSAATQATVISIDSNQSNTTPTGGMNMDANAVKHVLEERRRLDEKLRKQREELEELRGLKEQKNEIEKQKKLLLQKEEEVKRQQMLLKYPPPPMEDAPPPQPPPAQTQTQTQTQAQIHHPIQPPPPQQRQQQQQHPNPLPQYQQHRPLHVSTGNINPPQTPPTQLLTANMIKSQLNNLPSFDSPIPIPQLLWDGVTFHKYPFNTTGGNPKQRMFRLKHGKKDEPGTEIIVRGGGYDNYFVDKYQQQGVLKMAHLPLTLEWYDSKKGPSKKADKSLPLDEIYEIKRGHQTPTFWSFAASRGVGGMHHMSVCFSLNGDERTVDVGCDTKEQMEAFLQALGGVMRWVKEQRANPNETNVDYGEDVEGAHVSNAPYNEAEDKGKLFAAIKTDDLEMVKFHLDQKNCPIDIMDDFSGDTALISACRLGRIDIVNLALERGARNDPHPEFGQTALQSAVSAGHANCVKVILETAAPSHSDLVIVNHEDFNKEAPIHVASRCGNFPVLELLVEHGANMYLVDKNGRTCLHCACMGGHKQCLSYLLDAGGDAILEERDHAGRTCLHLAINGNKIECVRLLLETAADVKAVTPEGLTCYRIAVKRNYHTLARLIKEYDRLRDGGALNSNWDDDRSAYTSNSDAEGLSDRGSLPRPHKSASSPSVASLSSKKSNQNSGGSNGRNLIVSKTSGSFDFSTLASPTMGGGGGQVWSSQGSFNPPPTPGTPHTPHTPQQTPHPQTPHSHHTTPHTPSTPHTPHMMHGLDTYDVSAGQLTARNNNNQYPNYHNKGSSAGGYGSGYGSGYESPYAGSRHQNQPQQQFPPQQYPPQAQPQQYNYHQQYNPQLSARELVRGVSWNGPTPAPNPTGYASDAGVNYHNNNRRHLMHTQSASPTMLHRAHTTGAQQRNHNIYHHQGVDYQSDSGYSNHQQQQMQGYTSDYTPQTHNQHNNAQGGYNSDTSYSHSQSQRTKQSVSPPPPIISPQPTQPEPVVRVDSGRSVVSAITLDDEMVNREIVVNVPGGADGVEEDAYVDAGGFGDVESFYIGVDLWNVYESDGYPYYLRMRDNFSQWDDPRVVGVEDEGQVEGHEEHHEEHTHEEEEEEEEEQFEEPVAEEKEFEHHHHHMEEKLLSKPQETSSKEVAPTPTPPQAIIEEQLMSPTGTSSQRAGVGATFINVNRTSKLVPQRPIHAETKNAPLVRSQSSISSLSESPNKREMKDSVEEDVFEEPLEEVEDKSMAEAKEESPPPSKSELKASLMKNLKMAPPPNPPPSRPAPAPVPAHTSTSAPTPTISKADLKNDPVLNKYVKMASVGVPAANVLLKIKNDAISADKIDLFCSAFNIEQKKEVEKKKAPAVYTDSENDSSSSEESSGESPQPTILSKEELSNDEDLAKYVKMTKMGIPPPAVVQKMKKDSIAADKVFAFELTFGLATSASNKKKKKSKRDKNNLTPSRRTSVKMQQIHMNKVSEDRLQGSLWAGGEGEDDLAKDDIAALEQAFGRQSVSPGLAASGKKSVEKKEVSLVDPKRAYNVCIALAQFRSGFAEDWRKLVNAVVAFDEKSLSLEKVNNLKVLLPTERELRDVMSFKGDVKKLGKCESFFRAVCEVDGVASLCEAFSAILGFKESAEDVKHKLKMIGSACDRIVGSKNLGVLMKKVLAVGNLMNESIGRPKVSGIRLESLLKLSLTKGTDRKTTVIDLVVQMIAGEGKQGEETLLIGEELRGIESGARVKSVKTLVKSIEEIKDGVTVVEKCGERAGVKGQEFLAYARREVQGLDVDLETCQQKVEVLCNFFAEDSKVVEASNIIGVLLNFSRLVATSLESYRRKQRRKEIDAAREANKRGGGRGNAGGGGSQFASVRGDSDRRPPPTQQNQHHTPTSRSTSAQSTPERRHSNTNANQFNQDLLKQALAERRFSVAGEEKDGRNEGKNAHGDDSSDSDDWLDADETNGD</sequence>
<feature type="repeat" description="ANK" evidence="1">
    <location>
        <begin position="589"/>
        <end position="621"/>
    </location>
</feature>
<dbReference type="SMART" id="SM00248">
    <property type="entry name" value="ANK"/>
    <property type="match status" value="5"/>
</dbReference>
<protein>
    <recommendedName>
        <fullName evidence="4">FH2 domain-containing protein</fullName>
    </recommendedName>
</protein>
<feature type="region of interest" description="Disordered" evidence="3">
    <location>
        <begin position="1"/>
        <end position="23"/>
    </location>
</feature>
<feature type="compositionally biased region" description="Pro residues" evidence="3">
    <location>
        <begin position="1288"/>
        <end position="1303"/>
    </location>
</feature>
<dbReference type="InterPro" id="IPR019309">
    <property type="entry name" value="WASHC3"/>
</dbReference>
<feature type="compositionally biased region" description="Basic and acidic residues" evidence="3">
    <location>
        <begin position="1138"/>
        <end position="1155"/>
    </location>
</feature>
<feature type="compositionally biased region" description="Basic and acidic residues" evidence="3">
    <location>
        <begin position="1931"/>
        <end position="1956"/>
    </location>
</feature>
<dbReference type="CDD" id="cd22249">
    <property type="entry name" value="UDM1_RNF168_RNF169-like"/>
    <property type="match status" value="1"/>
</dbReference>
<feature type="compositionally biased region" description="Low complexity" evidence="3">
    <location>
        <begin position="165"/>
        <end position="182"/>
    </location>
</feature>
<feature type="region of interest" description="Disordered" evidence="3">
    <location>
        <begin position="1848"/>
        <end position="1972"/>
    </location>
</feature>
<feature type="compositionally biased region" description="Low complexity" evidence="3">
    <location>
        <begin position="1304"/>
        <end position="1315"/>
    </location>
</feature>
<comment type="caution">
    <text evidence="5">The sequence shown here is derived from an EMBL/GenBank/DDBJ whole genome shotgun (WGS) entry which is preliminary data.</text>
</comment>
<dbReference type="InterPro" id="IPR001202">
    <property type="entry name" value="WW_dom"/>
</dbReference>
<feature type="region of interest" description="Disordered" evidence="3">
    <location>
        <begin position="943"/>
        <end position="1017"/>
    </location>
</feature>
<dbReference type="PROSITE" id="PS51444">
    <property type="entry name" value="FH2"/>
    <property type="match status" value="1"/>
</dbReference>
<feature type="region of interest" description="Disordered" evidence="3">
    <location>
        <begin position="125"/>
        <end position="201"/>
    </location>
</feature>
<dbReference type="PANTHER" id="PTHR45725">
    <property type="entry name" value="FORMIN HOMOLOGY 2 FAMILY MEMBER"/>
    <property type="match status" value="1"/>
</dbReference>
<feature type="compositionally biased region" description="Low complexity" evidence="3">
    <location>
        <begin position="755"/>
        <end position="769"/>
    </location>
</feature>
<feature type="compositionally biased region" description="Acidic residues" evidence="3">
    <location>
        <begin position="1957"/>
        <end position="1972"/>
    </location>
</feature>
<feature type="region of interest" description="Disordered" evidence="3">
    <location>
        <begin position="656"/>
        <end position="713"/>
    </location>
</feature>
<feature type="compositionally biased region" description="Pro residues" evidence="3">
    <location>
        <begin position="1000"/>
        <end position="1013"/>
    </location>
</feature>
<dbReference type="InterPro" id="IPR036770">
    <property type="entry name" value="Ankyrin_rpt-contain_sf"/>
</dbReference>
<feature type="region of interest" description="Disordered" evidence="3">
    <location>
        <begin position="829"/>
        <end position="858"/>
    </location>
</feature>
<feature type="repeat" description="ANK" evidence="1">
    <location>
        <begin position="521"/>
        <end position="553"/>
    </location>
</feature>
<name>A0A9W7F996_9STRA</name>
<evidence type="ECO:0000313" key="5">
    <source>
        <dbReference type="EMBL" id="GMI07929.1"/>
    </source>
</evidence>
<feature type="compositionally biased region" description="Low complexity" evidence="3">
    <location>
        <begin position="143"/>
        <end position="157"/>
    </location>
</feature>
<feature type="region of interest" description="Disordered" evidence="3">
    <location>
        <begin position="1106"/>
        <end position="1171"/>
    </location>
</feature>
<feature type="region of interest" description="Disordered" evidence="3">
    <location>
        <begin position="1372"/>
        <end position="1409"/>
    </location>
</feature>
<dbReference type="Pfam" id="PF00023">
    <property type="entry name" value="Ank"/>
    <property type="match status" value="1"/>
</dbReference>
<proteinExistence type="predicted"/>
<dbReference type="Gene3D" id="2.30.29.30">
    <property type="entry name" value="Pleckstrin-homology domain (PH domain)/Phosphotyrosine-binding domain (PTB)"/>
    <property type="match status" value="1"/>
</dbReference>
<dbReference type="InterPro" id="IPR015425">
    <property type="entry name" value="FH2_Formin"/>
</dbReference>
<dbReference type="Pfam" id="PF10152">
    <property type="entry name" value="CCDC53"/>
    <property type="match status" value="1"/>
</dbReference>
<feature type="compositionally biased region" description="Basic and acidic residues" evidence="3">
    <location>
        <begin position="1259"/>
        <end position="1269"/>
    </location>
</feature>
<dbReference type="InterPro" id="IPR002110">
    <property type="entry name" value="Ankyrin_rpt"/>
</dbReference>
<feature type="coiled-coil region" evidence="2">
    <location>
        <begin position="69"/>
        <end position="123"/>
    </location>
</feature>
<feature type="compositionally biased region" description="Polar residues" evidence="3">
    <location>
        <begin position="944"/>
        <end position="999"/>
    </location>
</feature>
<feature type="compositionally biased region" description="Acidic residues" evidence="3">
    <location>
        <begin position="1124"/>
        <end position="1137"/>
    </location>
</feature>
<feature type="region of interest" description="Disordered" evidence="3">
    <location>
        <begin position="1459"/>
        <end position="1484"/>
    </location>
</feature>
<feature type="compositionally biased region" description="Gly residues" evidence="3">
    <location>
        <begin position="1866"/>
        <end position="1875"/>
    </location>
</feature>
<gene>
    <name evidence="5" type="ORF">TrLO_g11614</name>
</gene>
<feature type="compositionally biased region" description="Pro residues" evidence="3">
    <location>
        <begin position="126"/>
        <end position="142"/>
    </location>
</feature>
<feature type="repeat" description="ANK" evidence="1">
    <location>
        <begin position="448"/>
        <end position="480"/>
    </location>
</feature>
<evidence type="ECO:0000259" key="4">
    <source>
        <dbReference type="PROSITE" id="PS51444"/>
    </source>
</evidence>
<dbReference type="Proteomes" id="UP001165122">
    <property type="component" value="Unassembled WGS sequence"/>
</dbReference>
<dbReference type="InterPro" id="IPR042201">
    <property type="entry name" value="FH2_Formin_sf"/>
</dbReference>
<dbReference type="Gene3D" id="1.25.40.20">
    <property type="entry name" value="Ankyrin repeat-containing domain"/>
    <property type="match status" value="1"/>
</dbReference>
<dbReference type="PROSITE" id="PS01159">
    <property type="entry name" value="WW_DOMAIN_1"/>
    <property type="match status" value="1"/>
</dbReference>
<keyword evidence="2" id="KW-0175">Coiled coil</keyword>
<accession>A0A9W7F996</accession>
<organism evidence="5 6">
    <name type="scientific">Triparma laevis f. longispina</name>
    <dbReference type="NCBI Taxonomy" id="1714387"/>
    <lineage>
        <taxon>Eukaryota</taxon>
        <taxon>Sar</taxon>
        <taxon>Stramenopiles</taxon>
        <taxon>Ochrophyta</taxon>
        <taxon>Bolidophyceae</taxon>
        <taxon>Parmales</taxon>
        <taxon>Triparmaceae</taxon>
        <taxon>Triparma</taxon>
    </lineage>
</organism>
<evidence type="ECO:0000256" key="2">
    <source>
        <dbReference type="SAM" id="Coils"/>
    </source>
</evidence>
<dbReference type="PROSITE" id="PS50297">
    <property type="entry name" value="ANK_REP_REGION"/>
    <property type="match status" value="3"/>
</dbReference>
<feature type="compositionally biased region" description="Low complexity" evidence="3">
    <location>
        <begin position="776"/>
        <end position="785"/>
    </location>
</feature>
<dbReference type="SUPFAM" id="SSF101447">
    <property type="entry name" value="Formin homology 2 domain (FH2 domain)"/>
    <property type="match status" value="1"/>
</dbReference>
<feature type="compositionally biased region" description="Low complexity" evidence="3">
    <location>
        <begin position="686"/>
        <end position="705"/>
    </location>
</feature>
<feature type="region of interest" description="Disordered" evidence="3">
    <location>
        <begin position="725"/>
        <end position="791"/>
    </location>
</feature>
<feature type="compositionally biased region" description="Basic and acidic residues" evidence="3">
    <location>
        <begin position="1852"/>
        <end position="1862"/>
    </location>
</feature>
<feature type="domain" description="FH2" evidence="4">
    <location>
        <begin position="1473"/>
        <end position="1864"/>
    </location>
</feature>
<feature type="compositionally biased region" description="Basic and acidic residues" evidence="3">
    <location>
        <begin position="1110"/>
        <end position="1123"/>
    </location>
</feature>
<feature type="compositionally biased region" description="Polar residues" evidence="3">
    <location>
        <begin position="1473"/>
        <end position="1484"/>
    </location>
</feature>
<feature type="compositionally biased region" description="Low complexity" evidence="3">
    <location>
        <begin position="1225"/>
        <end position="1235"/>
    </location>
</feature>
<feature type="compositionally biased region" description="Low complexity" evidence="3">
    <location>
        <begin position="1387"/>
        <end position="1398"/>
    </location>
</feature>
<feature type="region of interest" description="Disordered" evidence="3">
    <location>
        <begin position="1209"/>
        <end position="1322"/>
    </location>
</feature>
<dbReference type="EMBL" id="BRXW01000115">
    <property type="protein sequence ID" value="GMI07929.1"/>
    <property type="molecule type" value="Genomic_DNA"/>
</dbReference>
<dbReference type="SMART" id="SM00498">
    <property type="entry name" value="FH2"/>
    <property type="match status" value="1"/>
</dbReference>
<dbReference type="Gene3D" id="1.20.58.2220">
    <property type="entry name" value="Formin, FH2 domain"/>
    <property type="match status" value="1"/>
</dbReference>
<dbReference type="PROSITE" id="PS50088">
    <property type="entry name" value="ANK_REPEAT"/>
    <property type="match status" value="4"/>
</dbReference>
<feature type="compositionally biased region" description="Low complexity" evidence="3">
    <location>
        <begin position="830"/>
        <end position="850"/>
    </location>
</feature>